<sequence>MEVAIQRSELGSVNNLFLVSEPEAAAAYVLANSPTIDWIKPGETFILLDAGGGTVDVTTYMVNNVDPLKLKREEMAAREGERSDIETNGRTIEGIVDQQTIKFENVLKRTIDVTNELMPCTAIHIDGIRESQEKGFTNNRVVIKRTFERCLEGIRGLMLDQITLAQEAGLDVKSFTPTRIGKRLRKLRKQSGIYIELEILANPSSLETAMASGAILRAFVEEDDELERISLCSYRFRLQDEFNPKAIPAHKNVKPKYDSNDGVAYVDVIEWVVKMGEIIPAAKEYRIPAYRIFAATRKTFIYEQELYISDNSTESDYKLTHPKNKGLNFKTLFEARLTQSTGAERTGTIKLDMGELIRSGTIQPTEEEEGIKGKRHYRIDFELVMKVKGRNLEIEGYVAGKLLGSTEISIAAAFVPRTK</sequence>
<dbReference type="EMBL" id="AYSA01000465">
    <property type="protein sequence ID" value="ESZ91711.1"/>
    <property type="molecule type" value="Genomic_DNA"/>
</dbReference>
<dbReference type="AlphaFoldDB" id="W9C775"/>
<dbReference type="CDD" id="cd10170">
    <property type="entry name" value="ASKHA_NBD_HSP70"/>
    <property type="match status" value="1"/>
</dbReference>
<accession>W9C775</accession>
<dbReference type="Proteomes" id="UP000019487">
    <property type="component" value="Unassembled WGS sequence"/>
</dbReference>
<dbReference type="PANTHER" id="PTHR42749">
    <property type="entry name" value="CELL SHAPE-DETERMINING PROTEIN MREB"/>
    <property type="match status" value="1"/>
</dbReference>
<protein>
    <submittedName>
        <fullName evidence="1">Uncharacterized protein</fullName>
    </submittedName>
</protein>
<reference evidence="1 2" key="1">
    <citation type="journal article" date="2014" name="Genome Announc.">
        <title>Draft genome sequence of Sclerotinia borealis, a psychrophilic plant pathogenic fungus.</title>
        <authorList>
            <person name="Mardanov A.V."/>
            <person name="Beletsky A.V."/>
            <person name="Kadnikov V.V."/>
            <person name="Ignatov A.N."/>
            <person name="Ravin N.V."/>
        </authorList>
    </citation>
    <scope>NUCLEOTIDE SEQUENCE [LARGE SCALE GENOMIC DNA]</scope>
    <source>
        <strain evidence="2">F-4157</strain>
    </source>
</reference>
<proteinExistence type="predicted"/>
<name>W9C775_SCLBF</name>
<gene>
    <name evidence="1" type="ORF">SBOR_7906</name>
</gene>
<evidence type="ECO:0000313" key="2">
    <source>
        <dbReference type="Proteomes" id="UP000019487"/>
    </source>
</evidence>
<dbReference type="STRING" id="1432307.W9C775"/>
<keyword evidence="2" id="KW-1185">Reference proteome</keyword>
<dbReference type="HOGENOM" id="CLU_655801_0_0_1"/>
<dbReference type="PANTHER" id="PTHR42749:SF8">
    <property type="entry name" value="HSP70 FAMILY PROTEIN (AFU_ORTHOLOGUE AFUA_3G13740)"/>
    <property type="match status" value="1"/>
</dbReference>
<dbReference type="OrthoDB" id="2963168at2759"/>
<organism evidence="1 2">
    <name type="scientific">Sclerotinia borealis (strain F-4128)</name>
    <dbReference type="NCBI Taxonomy" id="1432307"/>
    <lineage>
        <taxon>Eukaryota</taxon>
        <taxon>Fungi</taxon>
        <taxon>Dikarya</taxon>
        <taxon>Ascomycota</taxon>
        <taxon>Pezizomycotina</taxon>
        <taxon>Leotiomycetes</taxon>
        <taxon>Helotiales</taxon>
        <taxon>Sclerotiniaceae</taxon>
        <taxon>Sclerotinia</taxon>
    </lineage>
</organism>
<evidence type="ECO:0000313" key="1">
    <source>
        <dbReference type="EMBL" id="ESZ91711.1"/>
    </source>
</evidence>
<comment type="caution">
    <text evidence="1">The sequence shown here is derived from an EMBL/GenBank/DDBJ whole genome shotgun (WGS) entry which is preliminary data.</text>
</comment>